<feature type="transmembrane region" description="Helical" evidence="5">
    <location>
        <begin position="104"/>
        <end position="122"/>
    </location>
</feature>
<dbReference type="GO" id="GO:0022857">
    <property type="term" value="F:transmembrane transporter activity"/>
    <property type="evidence" value="ECO:0007669"/>
    <property type="project" value="InterPro"/>
</dbReference>
<feature type="transmembrane region" description="Helical" evidence="5">
    <location>
        <begin position="265"/>
        <end position="286"/>
    </location>
</feature>
<evidence type="ECO:0000313" key="7">
    <source>
        <dbReference type="EMBL" id="KIV91817.1"/>
    </source>
</evidence>
<feature type="transmembrane region" description="Helical" evidence="5">
    <location>
        <begin position="408"/>
        <end position="426"/>
    </location>
</feature>
<dbReference type="GO" id="GO:0005886">
    <property type="term" value="C:plasma membrane"/>
    <property type="evidence" value="ECO:0007669"/>
    <property type="project" value="TreeGrafter"/>
</dbReference>
<keyword evidence="8" id="KW-1185">Reference proteome</keyword>
<dbReference type="InterPro" id="IPR020846">
    <property type="entry name" value="MFS_dom"/>
</dbReference>
<dbReference type="InterPro" id="IPR036259">
    <property type="entry name" value="MFS_trans_sf"/>
</dbReference>
<dbReference type="InterPro" id="IPR053791">
    <property type="entry name" value="MFS_Tri12-like"/>
</dbReference>
<dbReference type="EMBL" id="KN847523">
    <property type="protein sequence ID" value="KIV91817.1"/>
    <property type="molecule type" value="Genomic_DNA"/>
</dbReference>
<feature type="transmembrane region" description="Helical" evidence="5">
    <location>
        <begin position="432"/>
        <end position="455"/>
    </location>
</feature>
<feature type="transmembrane region" description="Helical" evidence="5">
    <location>
        <begin position="158"/>
        <end position="178"/>
    </location>
</feature>
<dbReference type="OMA" id="YWIQMAL"/>
<accession>A0A0D1ZAV9</accession>
<proteinExistence type="predicted"/>
<evidence type="ECO:0000256" key="3">
    <source>
        <dbReference type="ARBA" id="ARBA00022989"/>
    </source>
</evidence>
<feature type="domain" description="Major facilitator superfamily (MFS) profile" evidence="6">
    <location>
        <begin position="65"/>
        <end position="583"/>
    </location>
</feature>
<sequence>MVAPSEAIHASGPKDDYQLNEVARSAEIQEPVPLGDEKVSGDHVESINAPVWDNEDEEPELHMRTWVALAAMVVLQFVMLLALQGPPAVLSYIGTSLDNTTEQSWISTALTLVQAVLAPIIASISDTFQARKAILIGACTLSFVGCAVAPGSNDLYRLIGAQIMIGFGFAAAPLGFAIPSEIVPRRWRPLSQGAVNMAGSLGAVVGPITIGALTRRNPIDGWRTFYWIQMGLWGFAIIGIFLGYRPPKRHTRFDHLTFAQKLGRTDFIGSGFLASGLTLLITGLTIGGNQFPWANARVVVLLVLGAVLLVGFGLWEWKGTDSGIFHHDFFRGDRDMARSFALCLFLMFLEGVVFFAYLVFYPVLTAALYETDPLLVVLRTQPNYMGGVLSALVWGYLSTRFRTIRELLSIGFLMVTGAMIGLATLQPDTGNVAIGMACLSGIGSASPLILIITAVQLSTPPHLIATATGVTTSVRSIGATMFTAVYSAALQTRTAEKIPAYVAKAAAEAGLTPASIPAFIKAIASGNPAALAEVPGVSPTIIGLGVAAFKQAFADSIRVVYIIAAPFSMLAAICSLGLASYRRTMNYKVDAPVEDLHAHHRDVEHK</sequence>
<evidence type="ECO:0000259" key="6">
    <source>
        <dbReference type="PROSITE" id="PS50850"/>
    </source>
</evidence>
<dbReference type="GeneID" id="27324159"/>
<keyword evidence="2 5" id="KW-0812">Transmembrane</keyword>
<dbReference type="PROSITE" id="PS50850">
    <property type="entry name" value="MFS"/>
    <property type="match status" value="1"/>
</dbReference>
<dbReference type="InterPro" id="IPR011701">
    <property type="entry name" value="MFS"/>
</dbReference>
<feature type="transmembrane region" description="Helical" evidence="5">
    <location>
        <begin position="134"/>
        <end position="152"/>
    </location>
</feature>
<feature type="transmembrane region" description="Helical" evidence="5">
    <location>
        <begin position="384"/>
        <end position="401"/>
    </location>
</feature>
<keyword evidence="4 5" id="KW-0472">Membrane</keyword>
<evidence type="ECO:0000256" key="1">
    <source>
        <dbReference type="ARBA" id="ARBA00004141"/>
    </source>
</evidence>
<comment type="subcellular location">
    <subcellularLocation>
        <location evidence="1">Membrane</location>
        <topology evidence="1">Multi-pass membrane protein</topology>
    </subcellularLocation>
</comment>
<feature type="transmembrane region" description="Helical" evidence="5">
    <location>
        <begin position="298"/>
        <end position="318"/>
    </location>
</feature>
<dbReference type="SUPFAM" id="SSF103473">
    <property type="entry name" value="MFS general substrate transporter"/>
    <property type="match status" value="1"/>
</dbReference>
<feature type="transmembrane region" description="Helical" evidence="5">
    <location>
        <begin position="225"/>
        <end position="244"/>
    </location>
</feature>
<dbReference type="Proteomes" id="UP000054302">
    <property type="component" value="Unassembled WGS sequence"/>
</dbReference>
<name>A0A0D1ZAV9_EXOME</name>
<organism evidence="7 8">
    <name type="scientific">Exophiala mesophila</name>
    <name type="common">Black yeast-like fungus</name>
    <dbReference type="NCBI Taxonomy" id="212818"/>
    <lineage>
        <taxon>Eukaryota</taxon>
        <taxon>Fungi</taxon>
        <taxon>Dikarya</taxon>
        <taxon>Ascomycota</taxon>
        <taxon>Pezizomycotina</taxon>
        <taxon>Eurotiomycetes</taxon>
        <taxon>Chaetothyriomycetidae</taxon>
        <taxon>Chaetothyriales</taxon>
        <taxon>Herpotrichiellaceae</taxon>
        <taxon>Exophiala</taxon>
    </lineage>
</organism>
<evidence type="ECO:0000256" key="2">
    <source>
        <dbReference type="ARBA" id="ARBA00022692"/>
    </source>
</evidence>
<evidence type="ECO:0000313" key="8">
    <source>
        <dbReference type="Proteomes" id="UP000054302"/>
    </source>
</evidence>
<dbReference type="CDD" id="cd06179">
    <property type="entry name" value="MFS_TRI12_like"/>
    <property type="match status" value="1"/>
</dbReference>
<feature type="transmembrane region" description="Helical" evidence="5">
    <location>
        <begin position="339"/>
        <end position="364"/>
    </location>
</feature>
<dbReference type="RefSeq" id="XP_016223391.1">
    <property type="nucleotide sequence ID" value="XM_016371098.1"/>
</dbReference>
<dbReference type="OrthoDB" id="2587356at2759"/>
<evidence type="ECO:0000256" key="5">
    <source>
        <dbReference type="SAM" id="Phobius"/>
    </source>
</evidence>
<gene>
    <name evidence="7" type="ORF">PV10_06314</name>
</gene>
<dbReference type="Gene3D" id="1.20.1250.20">
    <property type="entry name" value="MFS general substrate transporter like domains"/>
    <property type="match status" value="1"/>
</dbReference>
<dbReference type="PANTHER" id="PTHR23501">
    <property type="entry name" value="MAJOR FACILITATOR SUPERFAMILY"/>
    <property type="match status" value="1"/>
</dbReference>
<feature type="transmembrane region" description="Helical" evidence="5">
    <location>
        <begin position="190"/>
        <end position="213"/>
    </location>
</feature>
<feature type="transmembrane region" description="Helical" evidence="5">
    <location>
        <begin position="66"/>
        <end position="84"/>
    </location>
</feature>
<reference evidence="7 8" key="1">
    <citation type="submission" date="2015-01" db="EMBL/GenBank/DDBJ databases">
        <title>The Genome Sequence of Exophiala mesophila CBS40295.</title>
        <authorList>
            <consortium name="The Broad Institute Genomics Platform"/>
            <person name="Cuomo C."/>
            <person name="de Hoog S."/>
            <person name="Gorbushina A."/>
            <person name="Stielow B."/>
            <person name="Teixiera M."/>
            <person name="Abouelleil A."/>
            <person name="Chapman S.B."/>
            <person name="Priest M."/>
            <person name="Young S.K."/>
            <person name="Wortman J."/>
            <person name="Nusbaum C."/>
            <person name="Birren B."/>
        </authorList>
    </citation>
    <scope>NUCLEOTIDE SEQUENCE [LARGE SCALE GENOMIC DNA]</scope>
    <source>
        <strain evidence="7 8">CBS 40295</strain>
    </source>
</reference>
<dbReference type="PANTHER" id="PTHR23501:SF195">
    <property type="entry name" value="PEP5"/>
    <property type="match status" value="1"/>
</dbReference>
<protein>
    <recommendedName>
        <fullName evidence="6">Major facilitator superfamily (MFS) profile domain-containing protein</fullName>
    </recommendedName>
</protein>
<dbReference type="HOGENOM" id="CLU_000960_25_1_1"/>
<feature type="transmembrane region" description="Helical" evidence="5">
    <location>
        <begin position="559"/>
        <end position="581"/>
    </location>
</feature>
<dbReference type="AlphaFoldDB" id="A0A0D1ZAV9"/>
<keyword evidence="3 5" id="KW-1133">Transmembrane helix</keyword>
<dbReference type="Pfam" id="PF07690">
    <property type="entry name" value="MFS_1"/>
    <property type="match status" value="1"/>
</dbReference>
<dbReference type="VEuPathDB" id="FungiDB:PV10_06314"/>
<evidence type="ECO:0000256" key="4">
    <source>
        <dbReference type="ARBA" id="ARBA00023136"/>
    </source>
</evidence>